<dbReference type="PROSITE" id="PS50977">
    <property type="entry name" value="HTH_TETR_2"/>
    <property type="match status" value="1"/>
</dbReference>
<evidence type="ECO:0000256" key="4">
    <source>
        <dbReference type="ARBA" id="ARBA00023163"/>
    </source>
</evidence>
<name>A0ABW6EJK5_9ACTN</name>
<keyword evidence="3 5" id="KW-0238">DNA-binding</keyword>
<dbReference type="EMBL" id="JBHXOF010000012">
    <property type="protein sequence ID" value="MFD4215242.1"/>
    <property type="molecule type" value="Genomic_DNA"/>
</dbReference>
<reference evidence="7 8" key="1">
    <citation type="submission" date="2024-09" db="EMBL/GenBank/DDBJ databases">
        <title>The Natural Products Discovery Center: Release of the First 8490 Sequenced Strains for Exploring Actinobacteria Biosynthetic Diversity.</title>
        <authorList>
            <person name="Kalkreuter E."/>
            <person name="Kautsar S.A."/>
            <person name="Yang D."/>
            <person name="Bader C.D."/>
            <person name="Teijaro C.N."/>
            <person name="Fluegel L."/>
            <person name="Davis C.M."/>
            <person name="Simpson J.R."/>
            <person name="Lauterbach L."/>
            <person name="Steele A.D."/>
            <person name="Gui C."/>
            <person name="Meng S."/>
            <person name="Li G."/>
            <person name="Viehrig K."/>
            <person name="Ye F."/>
            <person name="Su P."/>
            <person name="Kiefer A.F."/>
            <person name="Nichols A."/>
            <person name="Cepeda A.J."/>
            <person name="Yan W."/>
            <person name="Fan B."/>
            <person name="Jiang Y."/>
            <person name="Adhikari A."/>
            <person name="Zheng C.-J."/>
            <person name="Schuster L."/>
            <person name="Cowan T.M."/>
            <person name="Smanski M.J."/>
            <person name="Chevrette M.G."/>
            <person name="De Carvalho L.P.S."/>
            <person name="Shen B."/>
        </authorList>
    </citation>
    <scope>NUCLEOTIDE SEQUENCE [LARGE SCALE GENOMIC DNA]</scope>
    <source>
        <strain evidence="7 8">NPDC058546</strain>
    </source>
</reference>
<keyword evidence="2" id="KW-0805">Transcription regulation</keyword>
<evidence type="ECO:0000256" key="2">
    <source>
        <dbReference type="ARBA" id="ARBA00023015"/>
    </source>
</evidence>
<comment type="caution">
    <text evidence="7">The sequence shown here is derived from an EMBL/GenBank/DDBJ whole genome shotgun (WGS) entry which is preliminary data.</text>
</comment>
<proteinExistence type="predicted"/>
<keyword evidence="8" id="KW-1185">Reference proteome</keyword>
<organism evidence="7 8">
    <name type="scientific">Streptomyces sindenensis</name>
    <dbReference type="NCBI Taxonomy" id="67363"/>
    <lineage>
        <taxon>Bacteria</taxon>
        <taxon>Bacillati</taxon>
        <taxon>Actinomycetota</taxon>
        <taxon>Actinomycetes</taxon>
        <taxon>Kitasatosporales</taxon>
        <taxon>Streptomycetaceae</taxon>
        <taxon>Streptomyces</taxon>
    </lineage>
</organism>
<accession>A0ABW6EJK5</accession>
<dbReference type="Gene3D" id="1.10.357.10">
    <property type="entry name" value="Tetracycline Repressor, domain 2"/>
    <property type="match status" value="1"/>
</dbReference>
<dbReference type="PANTHER" id="PTHR30055:SF234">
    <property type="entry name" value="HTH-TYPE TRANSCRIPTIONAL REGULATOR BETI"/>
    <property type="match status" value="1"/>
</dbReference>
<feature type="domain" description="HTH tetR-type" evidence="6">
    <location>
        <begin position="7"/>
        <end position="67"/>
    </location>
</feature>
<evidence type="ECO:0000256" key="3">
    <source>
        <dbReference type="ARBA" id="ARBA00023125"/>
    </source>
</evidence>
<evidence type="ECO:0000313" key="7">
    <source>
        <dbReference type="EMBL" id="MFD4215242.1"/>
    </source>
</evidence>
<dbReference type="PANTHER" id="PTHR30055">
    <property type="entry name" value="HTH-TYPE TRANSCRIPTIONAL REGULATOR RUTR"/>
    <property type="match status" value="1"/>
</dbReference>
<dbReference type="RefSeq" id="WP_382828277.1">
    <property type="nucleotide sequence ID" value="NZ_JBHXLY010000022.1"/>
</dbReference>
<dbReference type="Pfam" id="PF00440">
    <property type="entry name" value="TetR_N"/>
    <property type="match status" value="1"/>
</dbReference>
<dbReference type="InterPro" id="IPR001647">
    <property type="entry name" value="HTH_TetR"/>
</dbReference>
<dbReference type="InterPro" id="IPR009057">
    <property type="entry name" value="Homeodomain-like_sf"/>
</dbReference>
<feature type="DNA-binding region" description="H-T-H motif" evidence="5">
    <location>
        <begin position="30"/>
        <end position="49"/>
    </location>
</feature>
<dbReference type="SUPFAM" id="SSF46689">
    <property type="entry name" value="Homeodomain-like"/>
    <property type="match status" value="1"/>
</dbReference>
<gene>
    <name evidence="7" type="ORF">ACFWSS_20405</name>
</gene>
<evidence type="ECO:0000313" key="8">
    <source>
        <dbReference type="Proteomes" id="UP001598251"/>
    </source>
</evidence>
<evidence type="ECO:0000256" key="1">
    <source>
        <dbReference type="ARBA" id="ARBA00022491"/>
    </source>
</evidence>
<dbReference type="Gene3D" id="1.10.10.60">
    <property type="entry name" value="Homeodomain-like"/>
    <property type="match status" value="1"/>
</dbReference>
<evidence type="ECO:0000259" key="6">
    <source>
        <dbReference type="PROSITE" id="PS50977"/>
    </source>
</evidence>
<keyword evidence="1" id="KW-0678">Repressor</keyword>
<dbReference type="PRINTS" id="PR00455">
    <property type="entry name" value="HTHTETR"/>
</dbReference>
<dbReference type="Pfam" id="PF13977">
    <property type="entry name" value="TetR_C_6"/>
    <property type="match status" value="1"/>
</dbReference>
<dbReference type="InterPro" id="IPR039538">
    <property type="entry name" value="BetI_C"/>
</dbReference>
<dbReference type="InterPro" id="IPR036271">
    <property type="entry name" value="Tet_transcr_reg_TetR-rel_C_sf"/>
</dbReference>
<evidence type="ECO:0000256" key="5">
    <source>
        <dbReference type="PROSITE-ProRule" id="PRU00335"/>
    </source>
</evidence>
<dbReference type="InterPro" id="IPR050109">
    <property type="entry name" value="HTH-type_TetR-like_transc_reg"/>
</dbReference>
<protein>
    <submittedName>
        <fullName evidence="7">TetR/AcrR family transcriptional regulator</fullName>
    </submittedName>
</protein>
<keyword evidence="4" id="KW-0804">Transcription</keyword>
<dbReference type="Proteomes" id="UP001598251">
    <property type="component" value="Unassembled WGS sequence"/>
</dbReference>
<dbReference type="SUPFAM" id="SSF48498">
    <property type="entry name" value="Tetracyclin repressor-like, C-terminal domain"/>
    <property type="match status" value="1"/>
</dbReference>
<sequence>MAHVSAAERRPQLIKAAIDLMTREGVAAGSTRAIAAELGVAQTTVHYIFGSKEGLYRAVMDQITDELVAHVKRAAPEDAGFEETIIAFAQSLWGTVREPTSHHRLLSELTMFALRVPGLNEARQGHYQRVIEVTAQVITETAKRTGQKLAESPETVARFFLSGFDGLTMQVLVALPDETAERTGLRALVAATVALARGDLELPDVPTA</sequence>